<keyword evidence="9" id="KW-0418">Kinase</keyword>
<protein>
    <recommendedName>
        <fullName evidence="2">non-specific serine/threonine protein kinase</fullName>
        <ecNumber evidence="2">2.7.11.1</ecNumber>
    </recommendedName>
</protein>
<dbReference type="CDD" id="cd14066">
    <property type="entry name" value="STKc_IRAK"/>
    <property type="match status" value="2"/>
</dbReference>
<dbReference type="InterPro" id="IPR038408">
    <property type="entry name" value="GNK2_sf"/>
</dbReference>
<dbReference type="SMART" id="SM00220">
    <property type="entry name" value="S_TKc"/>
    <property type="match status" value="2"/>
</dbReference>
<dbReference type="GO" id="GO:0005524">
    <property type="term" value="F:ATP binding"/>
    <property type="evidence" value="ECO:0007669"/>
    <property type="project" value="UniProtKB-KW"/>
</dbReference>
<dbReference type="InterPro" id="IPR000719">
    <property type="entry name" value="Prot_kinase_dom"/>
</dbReference>
<dbReference type="KEGG" id="cmos:111453477"/>
<evidence type="ECO:0000256" key="14">
    <source>
        <dbReference type="ARBA" id="ARBA00023170"/>
    </source>
</evidence>
<dbReference type="SUPFAM" id="SSF56112">
    <property type="entry name" value="Protein kinase-like (PK-like)"/>
    <property type="match status" value="2"/>
</dbReference>
<evidence type="ECO:0000256" key="11">
    <source>
        <dbReference type="ARBA" id="ARBA00022989"/>
    </source>
</evidence>
<evidence type="ECO:0000256" key="10">
    <source>
        <dbReference type="ARBA" id="ARBA00022840"/>
    </source>
</evidence>
<keyword evidence="14" id="KW-0675">Receptor</keyword>
<dbReference type="PANTHER" id="PTHR27002">
    <property type="entry name" value="RECEPTOR-LIKE SERINE/THREONINE-PROTEIN KINASE SD1-8"/>
    <property type="match status" value="1"/>
</dbReference>
<dbReference type="EC" id="2.7.11.1" evidence="2"/>
<keyword evidence="4" id="KW-0808">Transferase</keyword>
<organism evidence="21 22">
    <name type="scientific">Cucurbita moschata</name>
    <name type="common">Winter crookneck squash</name>
    <name type="synonym">Cucurbita pepo var. moschata</name>
    <dbReference type="NCBI Taxonomy" id="3662"/>
    <lineage>
        <taxon>Eukaryota</taxon>
        <taxon>Viridiplantae</taxon>
        <taxon>Streptophyta</taxon>
        <taxon>Embryophyta</taxon>
        <taxon>Tracheophyta</taxon>
        <taxon>Spermatophyta</taxon>
        <taxon>Magnoliopsida</taxon>
        <taxon>eudicotyledons</taxon>
        <taxon>Gunneridae</taxon>
        <taxon>Pentapetalae</taxon>
        <taxon>rosids</taxon>
        <taxon>fabids</taxon>
        <taxon>Cucurbitales</taxon>
        <taxon>Cucurbitaceae</taxon>
        <taxon>Cucurbiteae</taxon>
        <taxon>Cucurbita</taxon>
    </lineage>
</organism>
<dbReference type="RefSeq" id="XP_022950363.1">
    <property type="nucleotide sequence ID" value="XM_023094595.1"/>
</dbReference>
<keyword evidence="12 18" id="KW-0472">Membrane</keyword>
<evidence type="ECO:0000256" key="8">
    <source>
        <dbReference type="ARBA" id="ARBA00022741"/>
    </source>
</evidence>
<keyword evidence="21" id="KW-1185">Reference proteome</keyword>
<keyword evidence="5 18" id="KW-0812">Transmembrane</keyword>
<evidence type="ECO:0000256" key="5">
    <source>
        <dbReference type="ARBA" id="ARBA00022692"/>
    </source>
</evidence>
<dbReference type="Proteomes" id="UP000504609">
    <property type="component" value="Unplaced"/>
</dbReference>
<evidence type="ECO:0000256" key="1">
    <source>
        <dbReference type="ARBA" id="ARBA00004167"/>
    </source>
</evidence>
<dbReference type="PANTHER" id="PTHR27002:SF804">
    <property type="entry name" value="OS02G0710500 PROTEIN"/>
    <property type="match status" value="1"/>
</dbReference>
<dbReference type="Gene3D" id="1.10.510.10">
    <property type="entry name" value="Transferase(Phosphotransferase) domain 1"/>
    <property type="match status" value="2"/>
</dbReference>
<dbReference type="PROSITE" id="PS00108">
    <property type="entry name" value="PROTEIN_KINASE_ST"/>
    <property type="match status" value="2"/>
</dbReference>
<evidence type="ECO:0000256" key="12">
    <source>
        <dbReference type="ARBA" id="ARBA00023136"/>
    </source>
</evidence>
<accession>A0A6J1GEP4</accession>
<dbReference type="AlphaFoldDB" id="A0A6J1GEP4"/>
<dbReference type="CDD" id="cd23509">
    <property type="entry name" value="Gnk2-like"/>
    <property type="match status" value="2"/>
</dbReference>
<feature type="domain" description="Protein kinase" evidence="19">
    <location>
        <begin position="16"/>
        <end position="303"/>
    </location>
</feature>
<reference evidence="22" key="1">
    <citation type="submission" date="2025-08" db="UniProtKB">
        <authorList>
            <consortium name="RefSeq"/>
        </authorList>
    </citation>
    <scope>IDENTIFICATION</scope>
    <source>
        <tissue evidence="22">Young leaves</tissue>
    </source>
</reference>
<evidence type="ECO:0000256" key="3">
    <source>
        <dbReference type="ARBA" id="ARBA00022527"/>
    </source>
</evidence>
<feature type="domain" description="Gnk2-homologous" evidence="20">
    <location>
        <begin position="455"/>
        <end position="556"/>
    </location>
</feature>
<evidence type="ECO:0000259" key="19">
    <source>
        <dbReference type="PROSITE" id="PS50011"/>
    </source>
</evidence>
<feature type="domain" description="Protein kinase" evidence="19">
    <location>
        <begin position="681"/>
        <end position="968"/>
    </location>
</feature>
<comment type="subcellular location">
    <subcellularLocation>
        <location evidence="1">Membrane</location>
        <topology evidence="1">Single-pass membrane protein</topology>
    </subcellularLocation>
</comment>
<feature type="domain" description="Gnk2-homologous" evidence="20">
    <location>
        <begin position="352"/>
        <end position="449"/>
    </location>
</feature>
<dbReference type="FunFam" id="3.30.200.20:FF:000195">
    <property type="entry name" value="G-type lectin S-receptor-like serine/threonine-protein kinase"/>
    <property type="match status" value="2"/>
</dbReference>
<sequence>MPFFSFSSLKTATDDFSDANKLGEGGFGPVYKGKLMDGEEVAVKRLSTKSNQGYEEFKNEAKVIWKLQHKNLVRLLGYCVEGEEKLLIYEYMANTSLDAFLFDPLKCKQLDWLKRENILNGIARGILYLHEDSRLKIIHRDLKVSNVLLDEEMNPKISDFGTARIFGGKQIDASTNRIVGTYGYMAPEYAMEGVFSVKSDVYSFGVLILEVISGRKSIGFLNMDRAQNLLSYAWELWNEGRAEEMIDENLAGDYRESEAVKWIQIGLLCVQEDANTRPTMSMVVLMLGSQAVHLPQPSKPPFLTGRGRSSSLYLLLQTQIMFCFLNYRSSPVSLLLLISIFGLSRSHHFEPRYRFHICSAPSNITTNSNLGSDLIGILGSLSEASSDSFYNRTFNGMYGLVLCRGDIPNDYCHSCVSTASRDVRDRCPLRVNATIWYDECMLRYSDKNFLGTVEISPRFLMGDSGNQTSPDDSNIDGSALLSQMASEASVLPMMYKANKLHGTGYGLVQCTRDLNSSACCKCLMALLEEIGQVYKGRVGWRILSPSCSITYEKYLFYSLSASPQGDSNLIIFLFRCLLNSSTSYNFILNQAGLSAKVIAVIIISTVAAVAFLASLLYCLLLSKKRRQHPEMDTGEQVLLRNLGDAKSAELMKQNLHSRDGDNDEEMHYFSFITLQAATNNFADANRLGEGGFGPVFKGKLMNGEEIAVKRLSVKSSQGHDEFKNEVMVIMKLQHKNLVKLLGCCLEGEEKLLVYEYMANTSLDALLFDPVKCKQLDWLKRNNIINGVAKGILYLHEDSRLKIVHRDLKASNVLLDDEMNAKISDFGTARIFGGKQVEASTNRVVGTFGYMAPEYAMEGVFSVKSDVYSFGILMLEVISGRKNSGFFKVDNAQSLLSQAWQLWKEGREEEMVDPNLVGDCSLSEALRWIQIGLLCVQEDPNIRPTMSMVVLMLGSKSIPLPQPSKPPFFPIGFPASAGQSSTTLLGTGYLSTQSSTTASI</sequence>
<evidence type="ECO:0000256" key="15">
    <source>
        <dbReference type="ARBA" id="ARBA00023180"/>
    </source>
</evidence>
<dbReference type="Pfam" id="PF07714">
    <property type="entry name" value="PK_Tyr_Ser-Thr"/>
    <property type="match status" value="2"/>
</dbReference>
<dbReference type="InterPro" id="IPR001245">
    <property type="entry name" value="Ser-Thr/Tyr_kinase_cat_dom"/>
</dbReference>
<dbReference type="InterPro" id="IPR011009">
    <property type="entry name" value="Kinase-like_dom_sf"/>
</dbReference>
<evidence type="ECO:0000256" key="6">
    <source>
        <dbReference type="ARBA" id="ARBA00022729"/>
    </source>
</evidence>
<keyword evidence="6" id="KW-0732">Signal</keyword>
<keyword evidence="7" id="KW-0677">Repeat</keyword>
<evidence type="ECO:0000313" key="21">
    <source>
        <dbReference type="Proteomes" id="UP000504609"/>
    </source>
</evidence>
<dbReference type="PROSITE" id="PS51473">
    <property type="entry name" value="GNK2"/>
    <property type="match status" value="2"/>
</dbReference>
<evidence type="ECO:0000256" key="4">
    <source>
        <dbReference type="ARBA" id="ARBA00022679"/>
    </source>
</evidence>
<keyword evidence="10" id="KW-0067">ATP-binding</keyword>
<gene>
    <name evidence="22" type="primary">LOC111453477</name>
</gene>
<evidence type="ECO:0000259" key="20">
    <source>
        <dbReference type="PROSITE" id="PS51473"/>
    </source>
</evidence>
<dbReference type="PROSITE" id="PS50011">
    <property type="entry name" value="PROTEIN_KINASE_DOM"/>
    <property type="match status" value="2"/>
</dbReference>
<dbReference type="Gene3D" id="3.30.430.20">
    <property type="entry name" value="Gnk2 domain, C-X8-C-X2-C motif"/>
    <property type="match status" value="2"/>
</dbReference>
<evidence type="ECO:0000256" key="7">
    <source>
        <dbReference type="ARBA" id="ARBA00022737"/>
    </source>
</evidence>
<keyword evidence="3" id="KW-0723">Serine/threonine-protein kinase</keyword>
<evidence type="ECO:0000256" key="2">
    <source>
        <dbReference type="ARBA" id="ARBA00012513"/>
    </source>
</evidence>
<evidence type="ECO:0000256" key="16">
    <source>
        <dbReference type="ARBA" id="ARBA00047899"/>
    </source>
</evidence>
<keyword evidence="11 18" id="KW-1133">Transmembrane helix</keyword>
<name>A0A6J1GEP4_CUCMO</name>
<evidence type="ECO:0000256" key="17">
    <source>
        <dbReference type="ARBA" id="ARBA00048679"/>
    </source>
</evidence>
<dbReference type="InterPro" id="IPR008271">
    <property type="entry name" value="Ser/Thr_kinase_AS"/>
</dbReference>
<comment type="catalytic activity">
    <reaction evidence="16">
        <text>L-threonyl-[protein] + ATP = O-phospho-L-threonyl-[protein] + ADP + H(+)</text>
        <dbReference type="Rhea" id="RHEA:46608"/>
        <dbReference type="Rhea" id="RHEA-COMP:11060"/>
        <dbReference type="Rhea" id="RHEA-COMP:11605"/>
        <dbReference type="ChEBI" id="CHEBI:15378"/>
        <dbReference type="ChEBI" id="CHEBI:30013"/>
        <dbReference type="ChEBI" id="CHEBI:30616"/>
        <dbReference type="ChEBI" id="CHEBI:61977"/>
        <dbReference type="ChEBI" id="CHEBI:456216"/>
        <dbReference type="EC" id="2.7.11.1"/>
    </reaction>
</comment>
<dbReference type="GO" id="GO:0004674">
    <property type="term" value="F:protein serine/threonine kinase activity"/>
    <property type="evidence" value="ECO:0007669"/>
    <property type="project" value="UniProtKB-KW"/>
</dbReference>
<evidence type="ECO:0000256" key="13">
    <source>
        <dbReference type="ARBA" id="ARBA00023157"/>
    </source>
</evidence>
<keyword evidence="8" id="KW-0547">Nucleotide-binding</keyword>
<evidence type="ECO:0000256" key="9">
    <source>
        <dbReference type="ARBA" id="ARBA00022777"/>
    </source>
</evidence>
<feature type="transmembrane region" description="Helical" evidence="18">
    <location>
        <begin position="597"/>
        <end position="621"/>
    </location>
</feature>
<dbReference type="InterPro" id="IPR002902">
    <property type="entry name" value="GNK2"/>
</dbReference>
<evidence type="ECO:0000313" key="22">
    <source>
        <dbReference type="RefSeq" id="XP_022950363.1"/>
    </source>
</evidence>
<keyword evidence="13" id="KW-1015">Disulfide bond</keyword>
<dbReference type="GO" id="GO:0005886">
    <property type="term" value="C:plasma membrane"/>
    <property type="evidence" value="ECO:0007669"/>
    <property type="project" value="TreeGrafter"/>
</dbReference>
<dbReference type="Pfam" id="PF01657">
    <property type="entry name" value="Stress-antifung"/>
    <property type="match status" value="2"/>
</dbReference>
<proteinExistence type="predicted"/>
<dbReference type="Gene3D" id="3.30.200.20">
    <property type="entry name" value="Phosphorylase Kinase, domain 1"/>
    <property type="match status" value="2"/>
</dbReference>
<dbReference type="FunFam" id="1.10.510.10:FF:001697">
    <property type="entry name" value="Uncharacterized protein"/>
    <property type="match status" value="2"/>
</dbReference>
<keyword evidence="15" id="KW-0325">Glycoprotein</keyword>
<evidence type="ECO:0000256" key="18">
    <source>
        <dbReference type="SAM" id="Phobius"/>
    </source>
</evidence>
<dbReference type="GeneID" id="111453477"/>
<comment type="catalytic activity">
    <reaction evidence="17">
        <text>L-seryl-[protein] + ATP = O-phospho-L-seryl-[protein] + ADP + H(+)</text>
        <dbReference type="Rhea" id="RHEA:17989"/>
        <dbReference type="Rhea" id="RHEA-COMP:9863"/>
        <dbReference type="Rhea" id="RHEA-COMP:11604"/>
        <dbReference type="ChEBI" id="CHEBI:15378"/>
        <dbReference type="ChEBI" id="CHEBI:29999"/>
        <dbReference type="ChEBI" id="CHEBI:30616"/>
        <dbReference type="ChEBI" id="CHEBI:83421"/>
        <dbReference type="ChEBI" id="CHEBI:456216"/>
        <dbReference type="EC" id="2.7.11.1"/>
    </reaction>
</comment>